<dbReference type="Pfam" id="PF07695">
    <property type="entry name" value="7TMR-DISM_7TM"/>
    <property type="match status" value="1"/>
</dbReference>
<dbReference type="Pfam" id="PF02518">
    <property type="entry name" value="HATPase_c"/>
    <property type="match status" value="1"/>
</dbReference>
<dbReference type="EC" id="2.7.13.3" evidence="2"/>
<evidence type="ECO:0000256" key="1">
    <source>
        <dbReference type="ARBA" id="ARBA00000085"/>
    </source>
</evidence>
<dbReference type="SUPFAM" id="SSF47384">
    <property type="entry name" value="Homodimeric domain of signal transducing histidine kinase"/>
    <property type="match status" value="1"/>
</dbReference>
<dbReference type="InterPro" id="IPR036097">
    <property type="entry name" value="HisK_dim/P_sf"/>
</dbReference>
<dbReference type="InterPro" id="IPR050351">
    <property type="entry name" value="BphY/WalK/GraS-like"/>
</dbReference>
<dbReference type="AlphaFoldDB" id="A0A367WM21"/>
<evidence type="ECO:0000256" key="3">
    <source>
        <dbReference type="ARBA" id="ARBA00022553"/>
    </source>
</evidence>
<dbReference type="GO" id="GO:0016036">
    <property type="term" value="P:cellular response to phosphate starvation"/>
    <property type="evidence" value="ECO:0007669"/>
    <property type="project" value="TreeGrafter"/>
</dbReference>
<dbReference type="SMART" id="SM00388">
    <property type="entry name" value="HisKA"/>
    <property type="match status" value="1"/>
</dbReference>
<reference evidence="9 10" key="1">
    <citation type="submission" date="2014-07" db="EMBL/GenBank/DDBJ databases">
        <title>Draft genome sequence of Thalassospira profundimaris PR54-5.</title>
        <authorList>
            <person name="Lai Q."/>
            <person name="Shao Z."/>
        </authorList>
    </citation>
    <scope>NUCLEOTIDE SEQUENCE [LARGE SCALE GENOMIC DNA]</scope>
    <source>
        <strain evidence="9 10">PR54-5</strain>
    </source>
</reference>
<dbReference type="PANTHER" id="PTHR45453:SF1">
    <property type="entry name" value="PHOSPHATE REGULON SENSOR PROTEIN PHOR"/>
    <property type="match status" value="1"/>
</dbReference>
<dbReference type="SMART" id="SM00387">
    <property type="entry name" value="HATPase_c"/>
    <property type="match status" value="1"/>
</dbReference>
<keyword evidence="7" id="KW-0472">Membrane</keyword>
<evidence type="ECO:0000313" key="9">
    <source>
        <dbReference type="EMBL" id="RCK42495.1"/>
    </source>
</evidence>
<feature type="transmembrane region" description="Helical" evidence="7">
    <location>
        <begin position="348"/>
        <end position="370"/>
    </location>
</feature>
<keyword evidence="6" id="KW-0902">Two-component regulatory system</keyword>
<feature type="transmembrane region" description="Helical" evidence="7">
    <location>
        <begin position="289"/>
        <end position="307"/>
    </location>
</feature>
<feature type="domain" description="Histidine kinase" evidence="8">
    <location>
        <begin position="432"/>
        <end position="645"/>
    </location>
</feature>
<dbReference type="Gene3D" id="1.10.287.130">
    <property type="match status" value="1"/>
</dbReference>
<dbReference type="InterPro" id="IPR005467">
    <property type="entry name" value="His_kinase_dom"/>
</dbReference>
<dbReference type="Gene3D" id="2.60.40.2380">
    <property type="match status" value="1"/>
</dbReference>
<proteinExistence type="predicted"/>
<sequence>MAVIVLWAIIIAVFIEMFPAPSRAHDRQQHFVIGNNGPASDITLDHFLTRLTTSREISIPADVINIPETEFETIYNRPGPGYTDQPVWYRAPFIVESRFDSPGTNAFIELGAAYLNDILLTVLSRETGKVLWEDRVGDRVPNDPGAPANLKYISLWPELAPGHYWLVIRVVTNSAHVLEAKLQTQKTFIAETGSQSYRNGSYLGVLLVVFALYMTFGVFSRDASVSWYAIYILGLFLLNLGTTGYAQLLFKDVSLYANDLITGTGTAISIGSSVAMWAHIIRLDKHNPFLFRVMMGLAGLMILGALTSTSDLYIYYAKLFFIPHTFLLFILLGYLIATGYRENNTLMYWFFLLALGFPTLSACIHLLMLIGSLPINSLTSNIYKASSTIHLVMVAIAMGVRVYRLAHKRIHAYQSNQRASQLAGEQRTFITMLSHEFRTPLAIIQRSSEILGLHMRDEDESVHNRLTTIRRNAGQLSALVDAFLTKETLDSATFTTSREQVAIDQFLTDLIARRSIEVQEQNVSLINADFAIVNIDRILLERAIINIIENARKYAPGAPVWIACNRSANGYVYIRIVDEGPGIAPDELGKVQNAFYRGRESSVTQGVGLGLHITNRIIEAHKGSMSLSVGEHGGTTVLLKLPYNLQATAGKTNEIQFGLSGKLPLIPSDKRR</sequence>
<evidence type="ECO:0000256" key="6">
    <source>
        <dbReference type="ARBA" id="ARBA00023012"/>
    </source>
</evidence>
<dbReference type="Pfam" id="PF00512">
    <property type="entry name" value="HisKA"/>
    <property type="match status" value="1"/>
</dbReference>
<comment type="catalytic activity">
    <reaction evidence="1">
        <text>ATP + protein L-histidine = ADP + protein N-phospho-L-histidine.</text>
        <dbReference type="EC" id="2.7.13.3"/>
    </reaction>
</comment>
<protein>
    <recommendedName>
        <fullName evidence="2">histidine kinase</fullName>
        <ecNumber evidence="2">2.7.13.3</ecNumber>
    </recommendedName>
</protein>
<dbReference type="InterPro" id="IPR011623">
    <property type="entry name" value="7TMR_DISM_rcpt_extracell_dom1"/>
</dbReference>
<dbReference type="PROSITE" id="PS50109">
    <property type="entry name" value="HIS_KIN"/>
    <property type="match status" value="1"/>
</dbReference>
<dbReference type="CDD" id="cd00082">
    <property type="entry name" value="HisKA"/>
    <property type="match status" value="1"/>
</dbReference>
<dbReference type="SUPFAM" id="SSF55874">
    <property type="entry name" value="ATPase domain of HSP90 chaperone/DNA topoisomerase II/histidine kinase"/>
    <property type="match status" value="1"/>
</dbReference>
<feature type="transmembrane region" description="Helical" evidence="7">
    <location>
        <begin position="260"/>
        <end position="277"/>
    </location>
</feature>
<dbReference type="EMBL" id="JPWI01000017">
    <property type="protein sequence ID" value="RCK42495.1"/>
    <property type="molecule type" value="Genomic_DNA"/>
</dbReference>
<dbReference type="InterPro" id="IPR036890">
    <property type="entry name" value="HATPase_C_sf"/>
</dbReference>
<keyword evidence="5" id="KW-0418">Kinase</keyword>
<feature type="transmembrane region" description="Helical" evidence="7">
    <location>
        <begin position="313"/>
        <end position="336"/>
    </location>
</feature>
<feature type="transmembrane region" description="Helical" evidence="7">
    <location>
        <begin position="202"/>
        <end position="220"/>
    </location>
</feature>
<feature type="transmembrane region" description="Helical" evidence="7">
    <location>
        <begin position="382"/>
        <end position="403"/>
    </location>
</feature>
<keyword evidence="3" id="KW-0597">Phosphoprotein</keyword>
<name>A0A367WM21_9PROT</name>
<dbReference type="Proteomes" id="UP000252255">
    <property type="component" value="Unassembled WGS sequence"/>
</dbReference>
<evidence type="ECO:0000256" key="4">
    <source>
        <dbReference type="ARBA" id="ARBA00022679"/>
    </source>
</evidence>
<dbReference type="PANTHER" id="PTHR45453">
    <property type="entry name" value="PHOSPHATE REGULON SENSOR PROTEIN PHOR"/>
    <property type="match status" value="1"/>
</dbReference>
<dbReference type="Gene3D" id="3.30.565.10">
    <property type="entry name" value="Histidine kinase-like ATPase, C-terminal domain"/>
    <property type="match status" value="1"/>
</dbReference>
<keyword evidence="7" id="KW-1133">Transmembrane helix</keyword>
<dbReference type="GO" id="GO:0005886">
    <property type="term" value="C:plasma membrane"/>
    <property type="evidence" value="ECO:0007669"/>
    <property type="project" value="TreeGrafter"/>
</dbReference>
<dbReference type="InterPro" id="IPR004358">
    <property type="entry name" value="Sig_transdc_His_kin-like_C"/>
</dbReference>
<dbReference type="PRINTS" id="PR00344">
    <property type="entry name" value="BCTRLSENSOR"/>
</dbReference>
<keyword evidence="7" id="KW-0812">Transmembrane</keyword>
<feature type="transmembrane region" description="Helical" evidence="7">
    <location>
        <begin position="227"/>
        <end position="248"/>
    </location>
</feature>
<comment type="caution">
    <text evidence="9">The sequence shown here is derived from an EMBL/GenBank/DDBJ whole genome shotgun (WGS) entry which is preliminary data.</text>
</comment>
<evidence type="ECO:0000256" key="5">
    <source>
        <dbReference type="ARBA" id="ARBA00022777"/>
    </source>
</evidence>
<dbReference type="InterPro" id="IPR003661">
    <property type="entry name" value="HisK_dim/P_dom"/>
</dbReference>
<accession>A0A367WM21</accession>
<dbReference type="GO" id="GO:0000155">
    <property type="term" value="F:phosphorelay sensor kinase activity"/>
    <property type="evidence" value="ECO:0007669"/>
    <property type="project" value="InterPro"/>
</dbReference>
<keyword evidence="4" id="KW-0808">Transferase</keyword>
<dbReference type="InterPro" id="IPR003594">
    <property type="entry name" value="HATPase_dom"/>
</dbReference>
<evidence type="ECO:0000313" key="10">
    <source>
        <dbReference type="Proteomes" id="UP000252255"/>
    </source>
</evidence>
<evidence type="ECO:0000259" key="8">
    <source>
        <dbReference type="PROSITE" id="PS50109"/>
    </source>
</evidence>
<evidence type="ECO:0000256" key="7">
    <source>
        <dbReference type="SAM" id="Phobius"/>
    </source>
</evidence>
<organism evidence="9 10">
    <name type="scientific">Thalassospira profundimaris</name>
    <dbReference type="NCBI Taxonomy" id="502049"/>
    <lineage>
        <taxon>Bacteria</taxon>
        <taxon>Pseudomonadati</taxon>
        <taxon>Pseudomonadota</taxon>
        <taxon>Alphaproteobacteria</taxon>
        <taxon>Rhodospirillales</taxon>
        <taxon>Thalassospiraceae</taxon>
        <taxon>Thalassospira</taxon>
    </lineage>
</organism>
<evidence type="ECO:0000256" key="2">
    <source>
        <dbReference type="ARBA" id="ARBA00012438"/>
    </source>
</evidence>
<gene>
    <name evidence="9" type="ORF">TH30_20550</name>
</gene>
<dbReference type="CDD" id="cd00075">
    <property type="entry name" value="HATPase"/>
    <property type="match status" value="1"/>
</dbReference>
<dbReference type="GO" id="GO:0004721">
    <property type="term" value="F:phosphoprotein phosphatase activity"/>
    <property type="evidence" value="ECO:0007669"/>
    <property type="project" value="TreeGrafter"/>
</dbReference>